<feature type="region of interest" description="Disordered" evidence="1">
    <location>
        <begin position="668"/>
        <end position="786"/>
    </location>
</feature>
<gene>
    <name evidence="2" type="ORF">BDW02DRAFT_221166</name>
</gene>
<proteinExistence type="predicted"/>
<sequence>MYDGPIYATPIVLHGKAIHINNRSVPPLRRMRLVKVQKNAAKPDKVRWHYLFETARHAWSKMRFDPDPEALEKLKTVWVDQMEDAKDDEPVADTENLGDGAISAGTTTRAVQRIVIRQNLGFLTKKKRNHDKLLQFVINEFYGRQKRMRQSNLTKAQHHLVARFTDMADQYEDLYARIDDPDHDDSEEGEVTFADEEAELDVQRDGLIRQFQKELSRPKNFAGNTAVPKTRKPKASDAPKNSDEDEDLQATLQDRLETIKKFRALAGTDFEDAELILMSNSWDVHAALSYYYSLNDEVVAEEAGAGKTVGGKRASPNDEPTQEQLASIRSFIDVTGADYDLAKSYLLGTFWNSERAVSCFFADQDAANRPPPSQEGFAEADMVAAMQASLRDVSGGQDLSSTAKISGNHSSAAAEPRGTIQTDTGDSFNNAEAVSDISKINDKPAKHAQVGLYDSIKRQALDSSTTETAWGAKLGVTATRIQELISTQLKHCSAPKSQLEDAFFGPGMLELEDMTREESEEDALQTGLSHTGERIVIGPWSGLVTLATSEQGTPWEKYQAMRRRVQIQYYGHEAATSDPDPHRGIPMRERCPPAPEPEVYEDDDAPGVPTVPKSPSRTVADDTTAVLEAAELAEVQRIADAADAAEAQEIADAAEADELKKTGLSGFEPMQSRKIYPPAPATASCPLSSVPHSEEDGEKQDFATDFLADLQESEADARETDQQVRDLFRSREEDAWNGYDSDAQLDTGEDGEEYVEMGEEGDVDVNAECEADDGDEQRLDKTDGDACPPWKPCDDMLYW</sequence>
<feature type="region of interest" description="Disordered" evidence="1">
    <location>
        <begin position="219"/>
        <end position="247"/>
    </location>
</feature>
<accession>A0A6A5KKI1</accession>
<dbReference type="CDD" id="cd14348">
    <property type="entry name" value="UBA_p47"/>
    <property type="match status" value="1"/>
</dbReference>
<feature type="region of interest" description="Disordered" evidence="1">
    <location>
        <begin position="573"/>
        <end position="620"/>
    </location>
</feature>
<dbReference type="Proteomes" id="UP000800040">
    <property type="component" value="Unassembled WGS sequence"/>
</dbReference>
<feature type="compositionally biased region" description="Acidic residues" evidence="1">
    <location>
        <begin position="747"/>
        <end position="775"/>
    </location>
</feature>
<evidence type="ECO:0008006" key="4">
    <source>
        <dbReference type="Google" id="ProtNLM"/>
    </source>
</evidence>
<dbReference type="Pfam" id="PF14555">
    <property type="entry name" value="UBA_4"/>
    <property type="match status" value="1"/>
</dbReference>
<dbReference type="Gene3D" id="1.10.8.10">
    <property type="entry name" value="DNA helicase RuvA subunit, C-terminal domain"/>
    <property type="match status" value="2"/>
</dbReference>
<evidence type="ECO:0000256" key="1">
    <source>
        <dbReference type="SAM" id="MobiDB-lite"/>
    </source>
</evidence>
<feature type="compositionally biased region" description="Basic and acidic residues" evidence="1">
    <location>
        <begin position="715"/>
        <end position="734"/>
    </location>
</feature>
<organism evidence="2 3">
    <name type="scientific">Decorospora gaudefroyi</name>
    <dbReference type="NCBI Taxonomy" id="184978"/>
    <lineage>
        <taxon>Eukaryota</taxon>
        <taxon>Fungi</taxon>
        <taxon>Dikarya</taxon>
        <taxon>Ascomycota</taxon>
        <taxon>Pezizomycotina</taxon>
        <taxon>Dothideomycetes</taxon>
        <taxon>Pleosporomycetidae</taxon>
        <taxon>Pleosporales</taxon>
        <taxon>Pleosporineae</taxon>
        <taxon>Pleosporaceae</taxon>
        <taxon>Decorospora</taxon>
    </lineage>
</organism>
<name>A0A6A5KKI1_9PLEO</name>
<keyword evidence="3" id="KW-1185">Reference proteome</keyword>
<evidence type="ECO:0000313" key="2">
    <source>
        <dbReference type="EMBL" id="KAF1836610.1"/>
    </source>
</evidence>
<dbReference type="OrthoDB" id="3689714at2759"/>
<protein>
    <recommendedName>
        <fullName evidence="4">UBA domain-containing protein</fullName>
    </recommendedName>
</protein>
<dbReference type="EMBL" id="ML975271">
    <property type="protein sequence ID" value="KAF1836610.1"/>
    <property type="molecule type" value="Genomic_DNA"/>
</dbReference>
<feature type="region of interest" description="Disordered" evidence="1">
    <location>
        <begin position="396"/>
        <end position="425"/>
    </location>
</feature>
<evidence type="ECO:0000313" key="3">
    <source>
        <dbReference type="Proteomes" id="UP000800040"/>
    </source>
</evidence>
<feature type="compositionally biased region" description="Polar residues" evidence="1">
    <location>
        <begin position="397"/>
        <end position="411"/>
    </location>
</feature>
<dbReference type="AlphaFoldDB" id="A0A6A5KKI1"/>
<reference evidence="2" key="1">
    <citation type="submission" date="2020-01" db="EMBL/GenBank/DDBJ databases">
        <authorList>
            <consortium name="DOE Joint Genome Institute"/>
            <person name="Haridas S."/>
            <person name="Albert R."/>
            <person name="Binder M."/>
            <person name="Bloem J."/>
            <person name="Labutti K."/>
            <person name="Salamov A."/>
            <person name="Andreopoulos B."/>
            <person name="Baker S.E."/>
            <person name="Barry K."/>
            <person name="Bills G."/>
            <person name="Bluhm B.H."/>
            <person name="Cannon C."/>
            <person name="Castanera R."/>
            <person name="Culley D.E."/>
            <person name="Daum C."/>
            <person name="Ezra D."/>
            <person name="Gonzalez J.B."/>
            <person name="Henrissat B."/>
            <person name="Kuo A."/>
            <person name="Liang C."/>
            <person name="Lipzen A."/>
            <person name="Lutzoni F."/>
            <person name="Magnuson J."/>
            <person name="Mondo S."/>
            <person name="Nolan M."/>
            <person name="Ohm R."/>
            <person name="Pangilinan J."/>
            <person name="Park H.-J."/>
            <person name="Ramirez L."/>
            <person name="Alfaro M."/>
            <person name="Sun H."/>
            <person name="Tritt A."/>
            <person name="Yoshinaga Y."/>
            <person name="Zwiers L.-H."/>
            <person name="Turgeon B.G."/>
            <person name="Goodwin S.B."/>
            <person name="Spatafora J.W."/>
            <person name="Crous P.W."/>
            <person name="Grigoriev I.V."/>
        </authorList>
    </citation>
    <scope>NUCLEOTIDE SEQUENCE</scope>
    <source>
        <strain evidence="2">P77</strain>
    </source>
</reference>
<feature type="compositionally biased region" description="Basic and acidic residues" evidence="1">
    <location>
        <begin position="579"/>
        <end position="591"/>
    </location>
</feature>